<organism evidence="1 2">
    <name type="scientific">Henriciella algicola</name>
    <dbReference type="NCBI Taxonomy" id="1608422"/>
    <lineage>
        <taxon>Bacteria</taxon>
        <taxon>Pseudomonadati</taxon>
        <taxon>Pseudomonadota</taxon>
        <taxon>Alphaproteobacteria</taxon>
        <taxon>Hyphomonadales</taxon>
        <taxon>Hyphomonadaceae</taxon>
        <taxon>Henriciella</taxon>
    </lineage>
</organism>
<evidence type="ECO:0000313" key="2">
    <source>
        <dbReference type="Proteomes" id="UP000265845"/>
    </source>
</evidence>
<protein>
    <submittedName>
        <fullName evidence="1">DUF3089 domain-containing protein</fullName>
    </submittedName>
</protein>
<dbReference type="EMBL" id="QWGA01000007">
    <property type="protein sequence ID" value="RIJ29010.1"/>
    <property type="molecule type" value="Genomic_DNA"/>
</dbReference>
<accession>A0A399RC09</accession>
<dbReference type="OrthoDB" id="7628601at2"/>
<dbReference type="RefSeq" id="WP_119454426.1">
    <property type="nucleotide sequence ID" value="NZ_QWGA01000007.1"/>
</dbReference>
<name>A0A399RC09_9PROT</name>
<keyword evidence="2" id="KW-1185">Reference proteome</keyword>
<gene>
    <name evidence="1" type="ORF">D1222_11635</name>
</gene>
<reference evidence="1 2" key="1">
    <citation type="submission" date="2018-08" db="EMBL/GenBank/DDBJ databases">
        <title>Henriciella mobilis sp. nov., isolated from seawater.</title>
        <authorList>
            <person name="Cheng H."/>
            <person name="Wu Y.-H."/>
            <person name="Xu X.-W."/>
            <person name="Guo L.-L."/>
        </authorList>
    </citation>
    <scope>NUCLEOTIDE SEQUENCE [LARGE SCALE GENOMIC DNA]</scope>
    <source>
        <strain evidence="1 2">CCUG67844</strain>
    </source>
</reference>
<comment type="caution">
    <text evidence="1">The sequence shown here is derived from an EMBL/GenBank/DDBJ whole genome shotgun (WGS) entry which is preliminary data.</text>
</comment>
<sequence>MRPILIALGIIAALAVGWVAFKDRVYASWLGQGEREAAEPDYSFEEDWLQRPAETPPGGWASPWGVDIIVLAPYPTTPQPAGLLPASSVVSKGDYADFMDEAGLSSDESAVIYAPSYRAPSPASGKRMRTEASALASRDVAAAVSRYVSADNRKRGVLIVAAPGTEALLEGALGALPSDEDFRQRFGGVMLPADMDVAEWTEAVGACSGAVEACVVSTSLTASKPVRRFFLPSLPRPRLVYSYDGTLAQSVEARAETLSVWLEETLPKPAEPFDTWAAEEVVDVAPIRRPNSERDISGERGN</sequence>
<dbReference type="AlphaFoldDB" id="A0A399RC09"/>
<proteinExistence type="predicted"/>
<evidence type="ECO:0000313" key="1">
    <source>
        <dbReference type="EMBL" id="RIJ29010.1"/>
    </source>
</evidence>
<dbReference type="Proteomes" id="UP000265845">
    <property type="component" value="Unassembled WGS sequence"/>
</dbReference>